<keyword evidence="1" id="KW-0732">Signal</keyword>
<dbReference type="EMBL" id="BLLS01000089">
    <property type="protein sequence ID" value="GFH87334.1"/>
    <property type="molecule type" value="Genomic_DNA"/>
</dbReference>
<sequence length="85" mass="8841">MKTKLFLAAVAVTFSFAMMSCTGNKTTNAAAEGEEATVGTVEAAVVEADSSCCQAKDSCAAACDKKVDCEKKADCAEKKECCNKK</sequence>
<proteinExistence type="predicted"/>
<feature type="chain" id="PRO_5044610143" description="Lipoprotein" evidence="1">
    <location>
        <begin position="20"/>
        <end position="85"/>
    </location>
</feature>
<accession>A0A4V3R9F9</accession>
<reference evidence="2 7" key="3">
    <citation type="journal article" date="2020" name="Microbiome">
        <title>Single-cell genomics of uncultured bacteria reveals dietary fiber responders in the mouse gut microbiota.</title>
        <authorList>
            <person name="Chijiiwa R."/>
            <person name="Hosokawa M."/>
            <person name="Kogawa M."/>
            <person name="Nishikawa Y."/>
            <person name="Ide K."/>
            <person name="Sakanashi C."/>
            <person name="Takahashi K."/>
            <person name="Takeyama H."/>
        </authorList>
    </citation>
    <scope>NUCLEOTIDE SEQUENCE [LARGE SCALE GENOMIC DNA]</scope>
    <source>
        <strain evidence="2">IMSAGC_001</strain>
    </source>
</reference>
<dbReference type="AlphaFoldDB" id="A0A4V3R9F9"/>
<dbReference type="EMBL" id="SPPV01000048">
    <property type="protein sequence ID" value="TFU46214.1"/>
    <property type="molecule type" value="Genomic_DNA"/>
</dbReference>
<dbReference type="Proteomes" id="UP000491181">
    <property type="component" value="Unassembled WGS sequence"/>
</dbReference>
<evidence type="ECO:0000313" key="5">
    <source>
        <dbReference type="Proteomes" id="UP000298073"/>
    </source>
</evidence>
<evidence type="ECO:0000313" key="4">
    <source>
        <dbReference type="EMBL" id="TGX96949.1"/>
    </source>
</evidence>
<name>A0A4V3R9F9_9BACE</name>
<dbReference type="GeneID" id="93049062"/>
<evidence type="ECO:0000313" key="3">
    <source>
        <dbReference type="EMBL" id="TFU46214.1"/>
    </source>
</evidence>
<evidence type="ECO:0000313" key="7">
    <source>
        <dbReference type="Proteomes" id="UP000491181"/>
    </source>
</evidence>
<dbReference type="Proteomes" id="UP000305751">
    <property type="component" value="Unassembled WGS sequence"/>
</dbReference>
<dbReference type="RefSeq" id="WP_024988361.1">
    <property type="nucleotide sequence ID" value="NZ_BLLS01000089.1"/>
</dbReference>
<evidence type="ECO:0000256" key="1">
    <source>
        <dbReference type="SAM" id="SignalP"/>
    </source>
</evidence>
<feature type="signal peptide" evidence="1">
    <location>
        <begin position="1"/>
        <end position="19"/>
    </location>
</feature>
<dbReference type="Proteomes" id="UP000298073">
    <property type="component" value="Unassembled WGS sequence"/>
</dbReference>
<dbReference type="PROSITE" id="PS51257">
    <property type="entry name" value="PROKAR_LIPOPROTEIN"/>
    <property type="match status" value="1"/>
</dbReference>
<evidence type="ECO:0008006" key="8">
    <source>
        <dbReference type="Google" id="ProtNLM"/>
    </source>
</evidence>
<gene>
    <name evidence="3" type="ORF">E4T97_17020</name>
    <name evidence="4" type="ORF">E5356_18805</name>
    <name evidence="2" type="ORF">IMSAGC001_02759</name>
</gene>
<reference evidence="3 5" key="1">
    <citation type="submission" date="2019-03" db="EMBL/GenBank/DDBJ databases">
        <title>Diversity of the mouse oral microbiome.</title>
        <authorList>
            <person name="Joseph S."/>
            <person name="Aduse-Opoku J."/>
            <person name="Curtis M."/>
            <person name="Wade W."/>
            <person name="Hashim A."/>
        </authorList>
    </citation>
    <scope>NUCLEOTIDE SEQUENCE [LARGE SCALE GENOMIC DNA]</scope>
    <source>
        <strain evidence="3 5">P2318</strain>
    </source>
</reference>
<evidence type="ECO:0000313" key="6">
    <source>
        <dbReference type="Proteomes" id="UP000305751"/>
    </source>
</evidence>
<protein>
    <recommendedName>
        <fullName evidence="8">Lipoprotein</fullName>
    </recommendedName>
</protein>
<organism evidence="4 6">
    <name type="scientific">Bacteroides acidifaciens</name>
    <dbReference type="NCBI Taxonomy" id="85831"/>
    <lineage>
        <taxon>Bacteria</taxon>
        <taxon>Pseudomonadati</taxon>
        <taxon>Bacteroidota</taxon>
        <taxon>Bacteroidia</taxon>
        <taxon>Bacteroidales</taxon>
        <taxon>Bacteroidaceae</taxon>
        <taxon>Bacteroides</taxon>
    </lineage>
</organism>
<dbReference type="EMBL" id="SRZA01000100">
    <property type="protein sequence ID" value="TGX96949.1"/>
    <property type="molecule type" value="Genomic_DNA"/>
</dbReference>
<evidence type="ECO:0000313" key="2">
    <source>
        <dbReference type="EMBL" id="GFH87334.1"/>
    </source>
</evidence>
<keyword evidence="6" id="KW-1185">Reference proteome</keyword>
<reference evidence="4 6" key="2">
    <citation type="submission" date="2019-04" db="EMBL/GenBank/DDBJ databases">
        <title>Microbes associate with the intestines of laboratory mice.</title>
        <authorList>
            <person name="Navarre W."/>
            <person name="Wong E."/>
            <person name="Huang K."/>
            <person name="Tropini C."/>
            <person name="Ng K."/>
            <person name="Yu B."/>
        </authorList>
    </citation>
    <scope>NUCLEOTIDE SEQUENCE [LARGE SCALE GENOMIC DNA]</scope>
    <source>
        <strain evidence="4 6">NM70_E10</strain>
    </source>
</reference>
<comment type="caution">
    <text evidence="4">The sequence shown here is derived from an EMBL/GenBank/DDBJ whole genome shotgun (WGS) entry which is preliminary data.</text>
</comment>